<sequence length="95" mass="10825">DKAVQGGSTTSNDEEKLLFQELLRRKSKPSCVADEIQSRSLVAKEDRPGNSILGKITHLLAWKNYGFATKLFMLLYVTLLWHESSKKSWEFQAIP</sequence>
<organism evidence="2 3">
    <name type="scientific">Artemia franciscana</name>
    <name type="common">Brine shrimp</name>
    <name type="synonym">Artemia sanfranciscana</name>
    <dbReference type="NCBI Taxonomy" id="6661"/>
    <lineage>
        <taxon>Eukaryota</taxon>
        <taxon>Metazoa</taxon>
        <taxon>Ecdysozoa</taxon>
        <taxon>Arthropoda</taxon>
        <taxon>Crustacea</taxon>
        <taxon>Branchiopoda</taxon>
        <taxon>Anostraca</taxon>
        <taxon>Artemiidae</taxon>
        <taxon>Artemia</taxon>
    </lineage>
</organism>
<dbReference type="EMBL" id="JAVRJZ010000013">
    <property type="protein sequence ID" value="KAK2714476.1"/>
    <property type="molecule type" value="Genomic_DNA"/>
</dbReference>
<gene>
    <name evidence="2" type="ORF">QYM36_008883</name>
</gene>
<keyword evidence="3" id="KW-1185">Reference proteome</keyword>
<evidence type="ECO:0000313" key="2">
    <source>
        <dbReference type="EMBL" id="KAK2714476.1"/>
    </source>
</evidence>
<accession>A0AA88L6H4</accession>
<dbReference type="Proteomes" id="UP001187531">
    <property type="component" value="Unassembled WGS sequence"/>
</dbReference>
<feature type="transmembrane region" description="Helical" evidence="1">
    <location>
        <begin position="65"/>
        <end position="82"/>
    </location>
</feature>
<feature type="non-terminal residue" evidence="2">
    <location>
        <position position="1"/>
    </location>
</feature>
<keyword evidence="1" id="KW-1133">Transmembrane helix</keyword>
<reference evidence="2" key="1">
    <citation type="submission" date="2023-07" db="EMBL/GenBank/DDBJ databases">
        <title>Chromosome-level genome assembly of Artemia franciscana.</title>
        <authorList>
            <person name="Jo E."/>
        </authorList>
    </citation>
    <scope>NUCLEOTIDE SEQUENCE</scope>
    <source>
        <tissue evidence="2">Whole body</tissue>
    </source>
</reference>
<evidence type="ECO:0000313" key="3">
    <source>
        <dbReference type="Proteomes" id="UP001187531"/>
    </source>
</evidence>
<keyword evidence="1" id="KW-0812">Transmembrane</keyword>
<comment type="caution">
    <text evidence="2">The sequence shown here is derived from an EMBL/GenBank/DDBJ whole genome shotgun (WGS) entry which is preliminary data.</text>
</comment>
<evidence type="ECO:0000256" key="1">
    <source>
        <dbReference type="SAM" id="Phobius"/>
    </source>
</evidence>
<dbReference type="AlphaFoldDB" id="A0AA88L6H4"/>
<keyword evidence="1" id="KW-0472">Membrane</keyword>
<protein>
    <submittedName>
        <fullName evidence="2">Uncharacterized protein</fullName>
    </submittedName>
</protein>
<proteinExistence type="predicted"/>
<name>A0AA88L6H4_ARTSF</name>